<dbReference type="EMBL" id="MGFG01000020">
    <property type="protein sequence ID" value="OGM00970.1"/>
    <property type="molecule type" value="Genomic_DNA"/>
</dbReference>
<organism evidence="2 3">
    <name type="scientific">Candidatus Uhrbacteria bacterium RIFOXYC2_FULL_47_19</name>
    <dbReference type="NCBI Taxonomy" id="1802424"/>
    <lineage>
        <taxon>Bacteria</taxon>
        <taxon>Candidatus Uhriibacteriota</taxon>
    </lineage>
</organism>
<dbReference type="AlphaFoldDB" id="A0A1F7WDU4"/>
<evidence type="ECO:0000313" key="3">
    <source>
        <dbReference type="Proteomes" id="UP000176988"/>
    </source>
</evidence>
<reference evidence="2 3" key="1">
    <citation type="journal article" date="2016" name="Nat. Commun.">
        <title>Thousands of microbial genomes shed light on interconnected biogeochemical processes in an aquifer system.</title>
        <authorList>
            <person name="Anantharaman K."/>
            <person name="Brown C.T."/>
            <person name="Hug L.A."/>
            <person name="Sharon I."/>
            <person name="Castelle C.J."/>
            <person name="Probst A.J."/>
            <person name="Thomas B.C."/>
            <person name="Singh A."/>
            <person name="Wilkins M.J."/>
            <person name="Karaoz U."/>
            <person name="Brodie E.L."/>
            <person name="Williams K.H."/>
            <person name="Hubbard S.S."/>
            <person name="Banfield J.F."/>
        </authorList>
    </citation>
    <scope>NUCLEOTIDE SEQUENCE [LARGE SCALE GENOMIC DNA]</scope>
</reference>
<gene>
    <name evidence="2" type="ORF">A2480_03020</name>
</gene>
<feature type="region of interest" description="Disordered" evidence="1">
    <location>
        <begin position="1"/>
        <end position="41"/>
    </location>
</feature>
<dbReference type="STRING" id="1802424.A2480_03020"/>
<dbReference type="Proteomes" id="UP000176988">
    <property type="component" value="Unassembled WGS sequence"/>
</dbReference>
<feature type="compositionally biased region" description="Basic and acidic residues" evidence="1">
    <location>
        <begin position="1"/>
        <end position="26"/>
    </location>
</feature>
<sequence length="655" mass="74797">MESHFSPERFGLDSADPQKESAELPKLDTSPEVPVVPETGPERELREHWELIDRQIDSVIDYVSLVEDIEGAELHGEAADEALERGFDKMMKDQGWQRLPDELSALEEENDELLEEFCEVSESESEPDRTEEDSQRLKEDLFNKAKKNGDKIRRLRKDPNLLFANEMAGLKNDLLKKRKEVDDLREQDINDWPFWEDSHPEFGPDDADPDFGTFAVRLNVGPGKLRNNLGVSYGGTPIFAVGAADRHQEGVAVHETIHTMMYSHYRNVTQLLLQKFNLALAFVEKLHISDAERFREKIGTLEDVFAASKDELVANVPYLEKKLLDPLVEPNFNGNLMESSNVYGEDSFFDESYSTAAFELKGYIGTLRHHRDKILEDLETAEGGEVLEMGRSLQALVGHCSRLEREIVKMQRGMERGIVAAELMGSEMQGRMMAYFMVSDPGQYKNSLRFLERQPGGEGVREKGPQIDGAVAFQKTGLVLPELLEAVASSGGDDWTERLRNKYAAWTPEQLLGRCLFTGVVNEKMPTDKFGEQLRRQVDFLRAMDIPVPPEKLAEVKREYCRNKLERVLARDEWVDSFRDFLSREHNQDMRIEAAEQISQGIRELIKTGEYTSIGPAYWRLRGMVKKAVMLGLVEELTLSEQEMDRLPPHFIHID</sequence>
<comment type="caution">
    <text evidence="2">The sequence shown here is derived from an EMBL/GenBank/DDBJ whole genome shotgun (WGS) entry which is preliminary data.</text>
</comment>
<name>A0A1F7WDU4_9BACT</name>
<proteinExistence type="predicted"/>
<protein>
    <submittedName>
        <fullName evidence="2">Uncharacterized protein</fullName>
    </submittedName>
</protein>
<accession>A0A1F7WDU4</accession>
<evidence type="ECO:0000256" key="1">
    <source>
        <dbReference type="SAM" id="MobiDB-lite"/>
    </source>
</evidence>
<evidence type="ECO:0000313" key="2">
    <source>
        <dbReference type="EMBL" id="OGM00970.1"/>
    </source>
</evidence>